<dbReference type="GO" id="GO:0009252">
    <property type="term" value="P:peptidoglycan biosynthetic process"/>
    <property type="evidence" value="ECO:0007669"/>
    <property type="project" value="UniProtKB-UniRule"/>
</dbReference>
<evidence type="ECO:0000256" key="2">
    <source>
        <dbReference type="ARBA" id="ARBA00022598"/>
    </source>
</evidence>
<dbReference type="InterPro" id="IPR013221">
    <property type="entry name" value="Mur_ligase_cen"/>
</dbReference>
<keyword evidence="6 10" id="KW-0133">Cell shape</keyword>
<evidence type="ECO:0000256" key="11">
    <source>
        <dbReference type="RuleBase" id="RU004136"/>
    </source>
</evidence>
<comment type="pathway">
    <text evidence="10 11">Cell wall biogenesis; peptidoglycan biosynthesis.</text>
</comment>
<keyword evidence="16" id="KW-1185">Reference proteome</keyword>
<dbReference type="Pfam" id="PF08245">
    <property type="entry name" value="Mur_ligase_M"/>
    <property type="match status" value="1"/>
</dbReference>
<comment type="similarity">
    <text evidence="10">Belongs to the MurCDEF family. MurF subfamily.</text>
</comment>
<dbReference type="InterPro" id="IPR036615">
    <property type="entry name" value="Mur_ligase_C_dom_sf"/>
</dbReference>
<evidence type="ECO:0000313" key="15">
    <source>
        <dbReference type="EMBL" id="SDF47277.1"/>
    </source>
</evidence>
<keyword evidence="5 10" id="KW-0067">ATP-binding</keyword>
<evidence type="ECO:0000256" key="10">
    <source>
        <dbReference type="HAMAP-Rule" id="MF_02019"/>
    </source>
</evidence>
<evidence type="ECO:0000256" key="3">
    <source>
        <dbReference type="ARBA" id="ARBA00022618"/>
    </source>
</evidence>
<keyword evidence="2 10" id="KW-0436">Ligase</keyword>
<gene>
    <name evidence="10" type="primary">murF</name>
    <name evidence="15" type="ORF">SAMN05444167_2498</name>
</gene>
<dbReference type="PANTHER" id="PTHR43024">
    <property type="entry name" value="UDP-N-ACETYLMURAMOYL-TRIPEPTIDE--D-ALANYL-D-ALANINE LIGASE"/>
    <property type="match status" value="1"/>
</dbReference>
<comment type="catalytic activity">
    <reaction evidence="10 11">
        <text>D-alanyl-D-alanine + UDP-N-acetyl-alpha-D-muramoyl-L-alanyl-gamma-D-glutamyl-meso-2,6-diaminopimelate + ATP = UDP-N-acetyl-alpha-D-muramoyl-L-alanyl-gamma-D-glutamyl-meso-2,6-diaminopimeloyl-D-alanyl-D-alanine + ADP + phosphate + H(+)</text>
        <dbReference type="Rhea" id="RHEA:28374"/>
        <dbReference type="ChEBI" id="CHEBI:15378"/>
        <dbReference type="ChEBI" id="CHEBI:30616"/>
        <dbReference type="ChEBI" id="CHEBI:43474"/>
        <dbReference type="ChEBI" id="CHEBI:57822"/>
        <dbReference type="ChEBI" id="CHEBI:61386"/>
        <dbReference type="ChEBI" id="CHEBI:83905"/>
        <dbReference type="ChEBI" id="CHEBI:456216"/>
        <dbReference type="EC" id="6.3.2.10"/>
    </reaction>
</comment>
<accession>A0A1G7LCM3</accession>
<dbReference type="NCBIfam" id="TIGR01143">
    <property type="entry name" value="murF"/>
    <property type="match status" value="1"/>
</dbReference>
<feature type="domain" description="Mur ligase central" evidence="14">
    <location>
        <begin position="114"/>
        <end position="302"/>
    </location>
</feature>
<dbReference type="GO" id="GO:0008766">
    <property type="term" value="F:UDP-N-acetylmuramoylalanyl-D-glutamyl-2,6-diaminopimelate-D-alanyl-D-alanine ligase activity"/>
    <property type="evidence" value="ECO:0007669"/>
    <property type="project" value="RHEA"/>
</dbReference>
<dbReference type="GO" id="GO:0005524">
    <property type="term" value="F:ATP binding"/>
    <property type="evidence" value="ECO:0007669"/>
    <property type="project" value="UniProtKB-UniRule"/>
</dbReference>
<keyword evidence="9 10" id="KW-0961">Cell wall biogenesis/degradation</keyword>
<dbReference type="InterPro" id="IPR004101">
    <property type="entry name" value="Mur_ligase_C"/>
</dbReference>
<proteinExistence type="inferred from homology"/>
<dbReference type="OrthoDB" id="9801978at2"/>
<dbReference type="SUPFAM" id="SSF53623">
    <property type="entry name" value="MurD-like peptide ligases, catalytic domain"/>
    <property type="match status" value="1"/>
</dbReference>
<evidence type="ECO:0000256" key="6">
    <source>
        <dbReference type="ARBA" id="ARBA00022960"/>
    </source>
</evidence>
<evidence type="ECO:0000256" key="5">
    <source>
        <dbReference type="ARBA" id="ARBA00022840"/>
    </source>
</evidence>
<dbReference type="GO" id="GO:0008360">
    <property type="term" value="P:regulation of cell shape"/>
    <property type="evidence" value="ECO:0007669"/>
    <property type="project" value="UniProtKB-KW"/>
</dbReference>
<evidence type="ECO:0000256" key="1">
    <source>
        <dbReference type="ARBA" id="ARBA00022490"/>
    </source>
</evidence>
<evidence type="ECO:0000259" key="13">
    <source>
        <dbReference type="Pfam" id="PF02875"/>
    </source>
</evidence>
<dbReference type="EC" id="6.3.2.10" evidence="10 11"/>
<reference evidence="15 16" key="1">
    <citation type="submission" date="2016-10" db="EMBL/GenBank/DDBJ databases">
        <authorList>
            <person name="de Groot N.N."/>
        </authorList>
    </citation>
    <scope>NUCLEOTIDE SEQUENCE [LARGE SCALE GENOMIC DNA]</scope>
    <source>
        <strain evidence="15 16">GAS232</strain>
    </source>
</reference>
<dbReference type="PANTHER" id="PTHR43024:SF1">
    <property type="entry name" value="UDP-N-ACETYLMURAMOYL-TRIPEPTIDE--D-ALANYL-D-ALANINE LIGASE"/>
    <property type="match status" value="1"/>
</dbReference>
<feature type="binding site" evidence="10">
    <location>
        <begin position="116"/>
        <end position="122"/>
    </location>
    <ligand>
        <name>ATP</name>
        <dbReference type="ChEBI" id="CHEBI:30616"/>
    </ligand>
</feature>
<name>A0A1G7LCM3_9BACT</name>
<evidence type="ECO:0000259" key="12">
    <source>
        <dbReference type="Pfam" id="PF01225"/>
    </source>
</evidence>
<dbReference type="UniPathway" id="UPA00219"/>
<dbReference type="EMBL" id="LT629690">
    <property type="protein sequence ID" value="SDF47277.1"/>
    <property type="molecule type" value="Genomic_DNA"/>
</dbReference>
<dbReference type="Gene3D" id="3.40.1190.10">
    <property type="entry name" value="Mur-like, catalytic domain"/>
    <property type="match status" value="1"/>
</dbReference>
<dbReference type="SUPFAM" id="SSF63418">
    <property type="entry name" value="MurE/MurF N-terminal domain"/>
    <property type="match status" value="1"/>
</dbReference>
<dbReference type="RefSeq" id="WP_083345425.1">
    <property type="nucleotide sequence ID" value="NZ_LT629690.1"/>
</dbReference>
<evidence type="ECO:0000256" key="8">
    <source>
        <dbReference type="ARBA" id="ARBA00023306"/>
    </source>
</evidence>
<keyword evidence="1 10" id="KW-0963">Cytoplasm</keyword>
<feature type="domain" description="Mur ligase C-terminal" evidence="13">
    <location>
        <begin position="333"/>
        <end position="444"/>
    </location>
</feature>
<evidence type="ECO:0000256" key="4">
    <source>
        <dbReference type="ARBA" id="ARBA00022741"/>
    </source>
</evidence>
<dbReference type="GO" id="GO:0005737">
    <property type="term" value="C:cytoplasm"/>
    <property type="evidence" value="ECO:0007669"/>
    <property type="project" value="UniProtKB-SubCell"/>
</dbReference>
<evidence type="ECO:0000256" key="7">
    <source>
        <dbReference type="ARBA" id="ARBA00022984"/>
    </source>
</evidence>
<dbReference type="HAMAP" id="MF_02019">
    <property type="entry name" value="MurF"/>
    <property type="match status" value="1"/>
</dbReference>
<sequence length="462" mass="49482">MTLTLGQVADWIHAEGDFDLRTQVYGYSIDSRTVGAGELFFAVQGERFDGHDFVATALKNGAAAAVVSTRWVIPSEVDNTKLLRVPESEDCVLKALQGLARAVRRHWGKRVIGITGSAGKTTTKECVAAVLSARFRVLKSAGNLNNGFGVPLQLLKLEPEHEVAVIEMGMNHAGEIAALAKIAEPNWAVVSNVAPVHLEHFADGIAGIANAKYELVQSLPKDGIAFLNADDPYVSTFGRDRDGYARYFGLQTASANVRAISMRSEGANGMSFTVQAGKESQPAHIALLGEHNVYNALAGISVGLESGMQLSECITAMQQLHPADKRGEQILFRGVRIINDSYNSNPRALNAMVDALMAIDATRHIVIAGEMLELGPEAGTLHAQSGEYMKTRGVDVVIGVRGHGAELVRGAGDIALFVDTPERAGQWMLENLREGDAVLLKASRGVQLERALTALGIQTTGH</sequence>
<dbReference type="InterPro" id="IPR035911">
    <property type="entry name" value="MurE/MurF_N"/>
</dbReference>
<dbReference type="GO" id="GO:0051301">
    <property type="term" value="P:cell division"/>
    <property type="evidence" value="ECO:0007669"/>
    <property type="project" value="UniProtKB-KW"/>
</dbReference>
<dbReference type="GO" id="GO:0071555">
    <property type="term" value="P:cell wall organization"/>
    <property type="evidence" value="ECO:0007669"/>
    <property type="project" value="UniProtKB-KW"/>
</dbReference>
<dbReference type="AlphaFoldDB" id="A0A1G7LCM3"/>
<dbReference type="InterPro" id="IPR005863">
    <property type="entry name" value="UDP-N-AcMur_synth"/>
</dbReference>
<evidence type="ECO:0000256" key="9">
    <source>
        <dbReference type="ARBA" id="ARBA00023316"/>
    </source>
</evidence>
<dbReference type="SUPFAM" id="SSF53244">
    <property type="entry name" value="MurD-like peptide ligases, peptide-binding domain"/>
    <property type="match status" value="1"/>
</dbReference>
<keyword evidence="8 10" id="KW-0131">Cell cycle</keyword>
<comment type="function">
    <text evidence="10 11">Involved in cell wall formation. Catalyzes the final step in the synthesis of UDP-N-acetylmuramoyl-pentapeptide, the precursor of murein.</text>
</comment>
<evidence type="ECO:0000259" key="14">
    <source>
        <dbReference type="Pfam" id="PF08245"/>
    </source>
</evidence>
<dbReference type="Pfam" id="PF02875">
    <property type="entry name" value="Mur_ligase_C"/>
    <property type="match status" value="1"/>
</dbReference>
<feature type="domain" description="Mur ligase N-terminal catalytic" evidence="12">
    <location>
        <begin position="24"/>
        <end position="75"/>
    </location>
</feature>
<dbReference type="InterPro" id="IPR036565">
    <property type="entry name" value="Mur-like_cat_sf"/>
</dbReference>
<dbReference type="Gene3D" id="3.90.190.20">
    <property type="entry name" value="Mur ligase, C-terminal domain"/>
    <property type="match status" value="1"/>
</dbReference>
<keyword evidence="4 10" id="KW-0547">Nucleotide-binding</keyword>
<dbReference type="Gene3D" id="3.40.1390.10">
    <property type="entry name" value="MurE/MurF, N-terminal domain"/>
    <property type="match status" value="1"/>
</dbReference>
<evidence type="ECO:0000313" key="16">
    <source>
        <dbReference type="Proteomes" id="UP000182427"/>
    </source>
</evidence>
<organism evidence="15 16">
    <name type="scientific">Terriglobus roseus</name>
    <dbReference type="NCBI Taxonomy" id="392734"/>
    <lineage>
        <taxon>Bacteria</taxon>
        <taxon>Pseudomonadati</taxon>
        <taxon>Acidobacteriota</taxon>
        <taxon>Terriglobia</taxon>
        <taxon>Terriglobales</taxon>
        <taxon>Acidobacteriaceae</taxon>
        <taxon>Terriglobus</taxon>
    </lineage>
</organism>
<dbReference type="Pfam" id="PF01225">
    <property type="entry name" value="Mur_ligase"/>
    <property type="match status" value="1"/>
</dbReference>
<dbReference type="Proteomes" id="UP000182427">
    <property type="component" value="Chromosome I"/>
</dbReference>
<protein>
    <recommendedName>
        <fullName evidence="10 11">UDP-N-acetylmuramoyl-tripeptide--D-alanyl-D-alanine ligase</fullName>
        <ecNumber evidence="10 11">6.3.2.10</ecNumber>
    </recommendedName>
    <alternativeName>
        <fullName evidence="10">D-alanyl-D-alanine-adding enzyme</fullName>
    </alternativeName>
</protein>
<dbReference type="GO" id="GO:0047480">
    <property type="term" value="F:UDP-N-acetylmuramoyl-tripeptide-D-alanyl-D-alanine ligase activity"/>
    <property type="evidence" value="ECO:0007669"/>
    <property type="project" value="UniProtKB-UniRule"/>
</dbReference>
<keyword evidence="3 10" id="KW-0132">Cell division</keyword>
<comment type="subcellular location">
    <subcellularLocation>
        <location evidence="10 11">Cytoplasm</location>
    </subcellularLocation>
</comment>
<dbReference type="InterPro" id="IPR051046">
    <property type="entry name" value="MurCDEF_CellWall_CoF430Synth"/>
</dbReference>
<keyword evidence="7 10" id="KW-0573">Peptidoglycan synthesis</keyword>
<dbReference type="InterPro" id="IPR000713">
    <property type="entry name" value="Mur_ligase_N"/>
</dbReference>